<sequence>MVVSYDPALAVAYAVQFGDQEQNGIFKRMSEDCTNFISQCIWAGYGGTEGYSLTSEADILALRERVAKNYRQTSIWYGRNYASPSPIASGAFIRVEELWNYVTTNRGPGPKAIGYNNRQYWGYAPVDLALGDVLQFYHSNLGRYGHTVMVTATTENPQPIESALGNVYVAQHTADYSYRPFSDVLDTNGGIEGAWMRVLKFTDTYF</sequence>
<dbReference type="KEGG" id="cpy:Cphy_0069"/>
<gene>
    <name evidence="2" type="ordered locus">Cphy_0069</name>
</gene>
<dbReference type="Pfam" id="PF12671">
    <property type="entry name" value="Amidase_6"/>
    <property type="match status" value="1"/>
</dbReference>
<dbReference type="STRING" id="357809.Cphy_0069"/>
<proteinExistence type="predicted"/>
<dbReference type="OrthoDB" id="9812429at2"/>
<dbReference type="RefSeq" id="WP_012198102.1">
    <property type="nucleotide sequence ID" value="NC_010001.1"/>
</dbReference>
<feature type="domain" description="Putative amidase" evidence="1">
    <location>
        <begin position="4"/>
        <end position="190"/>
    </location>
</feature>
<organism evidence="2 3">
    <name type="scientific">Lachnoclostridium phytofermentans (strain ATCC 700394 / DSM 18823 / ISDg)</name>
    <name type="common">Clostridium phytofermentans</name>
    <dbReference type="NCBI Taxonomy" id="357809"/>
    <lineage>
        <taxon>Bacteria</taxon>
        <taxon>Bacillati</taxon>
        <taxon>Bacillota</taxon>
        <taxon>Clostridia</taxon>
        <taxon>Lachnospirales</taxon>
        <taxon>Lachnospiraceae</taxon>
    </lineage>
</organism>
<dbReference type="HOGENOM" id="CLU_048731_2_0_9"/>
<evidence type="ECO:0000313" key="3">
    <source>
        <dbReference type="Proteomes" id="UP000000370"/>
    </source>
</evidence>
<dbReference type="InterPro" id="IPR024301">
    <property type="entry name" value="Amidase_6"/>
</dbReference>
<evidence type="ECO:0000313" key="2">
    <source>
        <dbReference type="EMBL" id="ABX40459.1"/>
    </source>
</evidence>
<dbReference type="EMBL" id="CP000885">
    <property type="protein sequence ID" value="ABX40459.1"/>
    <property type="molecule type" value="Genomic_DNA"/>
</dbReference>
<keyword evidence="3" id="KW-1185">Reference proteome</keyword>
<accession>A9KQF0</accession>
<evidence type="ECO:0000259" key="1">
    <source>
        <dbReference type="Pfam" id="PF12671"/>
    </source>
</evidence>
<dbReference type="AlphaFoldDB" id="A9KQF0"/>
<dbReference type="eggNOG" id="ENOG5032WYP">
    <property type="taxonomic scope" value="Bacteria"/>
</dbReference>
<dbReference type="Proteomes" id="UP000000370">
    <property type="component" value="Chromosome"/>
</dbReference>
<name>A9KQF0_LACP7</name>
<reference evidence="3" key="1">
    <citation type="submission" date="2007-11" db="EMBL/GenBank/DDBJ databases">
        <title>Complete genome sequence of Clostridium phytofermentans ISDg.</title>
        <authorList>
            <person name="Leschine S.B."/>
            <person name="Warnick T.A."/>
            <person name="Blanchard J.L."/>
            <person name="Schnell D.J."/>
            <person name="Petit E.L."/>
            <person name="LaTouf W.G."/>
            <person name="Copeland A."/>
            <person name="Lucas S."/>
            <person name="Lapidus A."/>
            <person name="Barry K."/>
            <person name="Glavina del Rio T."/>
            <person name="Dalin E."/>
            <person name="Tice H."/>
            <person name="Pitluck S."/>
            <person name="Kiss H."/>
            <person name="Brettin T."/>
            <person name="Bruce D."/>
            <person name="Detter J.C."/>
            <person name="Han C."/>
            <person name="Kuske C."/>
            <person name="Schmutz J."/>
            <person name="Larimer F."/>
            <person name="Land M."/>
            <person name="Hauser L."/>
            <person name="Kyrpides N."/>
            <person name="Kim E.A."/>
            <person name="Richardson P."/>
        </authorList>
    </citation>
    <scope>NUCLEOTIDE SEQUENCE [LARGE SCALE GENOMIC DNA]</scope>
    <source>
        <strain evidence="3">ATCC 700394 / DSM 18823 / ISDg</strain>
    </source>
</reference>
<protein>
    <recommendedName>
        <fullName evidence="1">Putative amidase domain-containing protein</fullName>
    </recommendedName>
</protein>